<dbReference type="EMBL" id="HBUF01283719">
    <property type="protein sequence ID" value="CAG6687850.1"/>
    <property type="molecule type" value="Transcribed_RNA"/>
</dbReference>
<dbReference type="EMBL" id="HBUF01283722">
    <property type="protein sequence ID" value="CAG6687856.1"/>
    <property type="molecule type" value="Transcribed_RNA"/>
</dbReference>
<name>A0A8D8TPQ6_9HEMI</name>
<dbReference type="EMBL" id="HBUF01283720">
    <property type="protein sequence ID" value="CAG6687852.1"/>
    <property type="molecule type" value="Transcribed_RNA"/>
</dbReference>
<dbReference type="AlphaFoldDB" id="A0A8D8TPQ6"/>
<accession>A0A8D8TPQ6</accession>
<sequence length="100" mass="11132">MCITRSIMNHHGIVAGYLSPPLATCLPLCSLCRARAPGQTYPRRSNTSGGSPAGIRSTHTMKTSTWNHLRMSRGRTIGLILRETCRDTLPTRLLNIRRLM</sequence>
<protein>
    <submittedName>
        <fullName evidence="1">Uncharacterized protein</fullName>
    </submittedName>
</protein>
<evidence type="ECO:0000313" key="1">
    <source>
        <dbReference type="EMBL" id="CAG6687852.1"/>
    </source>
</evidence>
<proteinExistence type="predicted"/>
<reference evidence="1" key="1">
    <citation type="submission" date="2021-05" db="EMBL/GenBank/DDBJ databases">
        <authorList>
            <person name="Alioto T."/>
            <person name="Alioto T."/>
            <person name="Gomez Garrido J."/>
        </authorList>
    </citation>
    <scope>NUCLEOTIDE SEQUENCE</scope>
</reference>
<dbReference type="EMBL" id="HBUF01557369">
    <property type="protein sequence ID" value="CAG6760704.1"/>
    <property type="molecule type" value="Transcribed_RNA"/>
</dbReference>
<organism evidence="1">
    <name type="scientific">Cacopsylla melanoneura</name>
    <dbReference type="NCBI Taxonomy" id="428564"/>
    <lineage>
        <taxon>Eukaryota</taxon>
        <taxon>Metazoa</taxon>
        <taxon>Ecdysozoa</taxon>
        <taxon>Arthropoda</taxon>
        <taxon>Hexapoda</taxon>
        <taxon>Insecta</taxon>
        <taxon>Pterygota</taxon>
        <taxon>Neoptera</taxon>
        <taxon>Paraneoptera</taxon>
        <taxon>Hemiptera</taxon>
        <taxon>Sternorrhyncha</taxon>
        <taxon>Psylloidea</taxon>
        <taxon>Psyllidae</taxon>
        <taxon>Psyllinae</taxon>
        <taxon>Cacopsylla</taxon>
    </lineage>
</organism>